<dbReference type="SUPFAM" id="SSF46626">
    <property type="entry name" value="Cytochrome c"/>
    <property type="match status" value="1"/>
</dbReference>
<dbReference type="STRING" id="1454004.AW11_03008"/>
<evidence type="ECO:0000313" key="10">
    <source>
        <dbReference type="Proteomes" id="UP000022141"/>
    </source>
</evidence>
<evidence type="ECO:0000259" key="8">
    <source>
        <dbReference type="PROSITE" id="PS51007"/>
    </source>
</evidence>
<keyword evidence="1" id="KW-0813">Transport</keyword>
<evidence type="ECO:0000313" key="9">
    <source>
        <dbReference type="EMBL" id="EXI86231.1"/>
    </source>
</evidence>
<feature type="chain" id="PRO_5001461607" evidence="7">
    <location>
        <begin position="21"/>
        <end position="104"/>
    </location>
</feature>
<dbReference type="Pfam" id="PF00034">
    <property type="entry name" value="Cytochrom_C"/>
    <property type="match status" value="1"/>
</dbReference>
<keyword evidence="5 6" id="KW-0408">Iron</keyword>
<comment type="caution">
    <text evidence="9">The sequence shown here is derived from an EMBL/GenBank/DDBJ whole genome shotgun (WGS) entry which is preliminary data.</text>
</comment>
<organism evidence="9 10">
    <name type="scientific">Accumulibacter regalis</name>
    <dbReference type="NCBI Taxonomy" id="522306"/>
    <lineage>
        <taxon>Bacteria</taxon>
        <taxon>Pseudomonadati</taxon>
        <taxon>Pseudomonadota</taxon>
        <taxon>Betaproteobacteria</taxon>
        <taxon>Candidatus Accumulibacter</taxon>
    </lineage>
</organism>
<dbReference type="GO" id="GO:0020037">
    <property type="term" value="F:heme binding"/>
    <property type="evidence" value="ECO:0007669"/>
    <property type="project" value="InterPro"/>
</dbReference>
<keyword evidence="2 6" id="KW-0349">Heme</keyword>
<dbReference type="GO" id="GO:0009055">
    <property type="term" value="F:electron transfer activity"/>
    <property type="evidence" value="ECO:0007669"/>
    <property type="project" value="InterPro"/>
</dbReference>
<dbReference type="EMBL" id="JEMY01000044">
    <property type="protein sequence ID" value="EXI86231.1"/>
    <property type="molecule type" value="Genomic_DNA"/>
</dbReference>
<evidence type="ECO:0000256" key="4">
    <source>
        <dbReference type="ARBA" id="ARBA00022982"/>
    </source>
</evidence>
<evidence type="ECO:0000256" key="3">
    <source>
        <dbReference type="ARBA" id="ARBA00022723"/>
    </source>
</evidence>
<name>A0A011PF71_ACCRE</name>
<feature type="domain" description="Cytochrome c" evidence="8">
    <location>
        <begin position="19"/>
        <end position="103"/>
    </location>
</feature>
<dbReference type="PROSITE" id="PS51007">
    <property type="entry name" value="CYTC"/>
    <property type="match status" value="1"/>
</dbReference>
<dbReference type="GO" id="GO:0046872">
    <property type="term" value="F:metal ion binding"/>
    <property type="evidence" value="ECO:0007669"/>
    <property type="project" value="UniProtKB-KW"/>
</dbReference>
<accession>A0A011PF71</accession>
<evidence type="ECO:0000256" key="2">
    <source>
        <dbReference type="ARBA" id="ARBA00022617"/>
    </source>
</evidence>
<dbReference type="InterPro" id="IPR009056">
    <property type="entry name" value="Cyt_c-like_dom"/>
</dbReference>
<dbReference type="eggNOG" id="COG2863">
    <property type="taxonomic scope" value="Bacteria"/>
</dbReference>
<dbReference type="Gene3D" id="1.10.760.10">
    <property type="entry name" value="Cytochrome c-like domain"/>
    <property type="match status" value="1"/>
</dbReference>
<dbReference type="Proteomes" id="UP000022141">
    <property type="component" value="Unassembled WGS sequence"/>
</dbReference>
<gene>
    <name evidence="9" type="primary">cycA_1</name>
    <name evidence="9" type="ORF">AW11_03008</name>
</gene>
<reference evidence="9" key="1">
    <citation type="submission" date="2014-02" db="EMBL/GenBank/DDBJ databases">
        <title>Expanding our view of genomic diversity in Candidatus Accumulibacter clades.</title>
        <authorList>
            <person name="Skennerton C.T."/>
            <person name="Barr J.J."/>
            <person name="Slater F.R."/>
            <person name="Bond P.L."/>
            <person name="Tyson G.W."/>
        </authorList>
    </citation>
    <scope>NUCLEOTIDE SEQUENCE [LARGE SCALE GENOMIC DNA]</scope>
</reference>
<keyword evidence="10" id="KW-1185">Reference proteome</keyword>
<evidence type="ECO:0000256" key="7">
    <source>
        <dbReference type="SAM" id="SignalP"/>
    </source>
</evidence>
<feature type="signal peptide" evidence="7">
    <location>
        <begin position="1"/>
        <end position="20"/>
    </location>
</feature>
<evidence type="ECO:0000256" key="6">
    <source>
        <dbReference type="PROSITE-ProRule" id="PRU00433"/>
    </source>
</evidence>
<keyword evidence="7" id="KW-0732">Signal</keyword>
<keyword evidence="4" id="KW-0249">Electron transport</keyword>
<dbReference type="AlphaFoldDB" id="A0A011PF71"/>
<dbReference type="PATRIC" id="fig|1454004.3.peg.3104"/>
<dbReference type="PANTHER" id="PTHR33751:SF9">
    <property type="entry name" value="CYTOCHROME C4"/>
    <property type="match status" value="1"/>
</dbReference>
<protein>
    <submittedName>
        <fullName evidence="9">Cytochrome c4</fullName>
    </submittedName>
</protein>
<evidence type="ECO:0000256" key="5">
    <source>
        <dbReference type="ARBA" id="ARBA00023004"/>
    </source>
</evidence>
<sequence length="104" mass="10982">MKKLMAVVAMATLAASPVLAADDGAKLYAEKTCGACHGPTGNKTLMPDYPKIAGQNAKYLERQMLDIKSGARANGNSAAMKGVMPLVSDEQIKVLAEYLSKLKP</sequence>
<proteinExistence type="predicted"/>
<evidence type="ECO:0000256" key="1">
    <source>
        <dbReference type="ARBA" id="ARBA00022448"/>
    </source>
</evidence>
<dbReference type="InterPro" id="IPR036909">
    <property type="entry name" value="Cyt_c-like_dom_sf"/>
</dbReference>
<keyword evidence="3 6" id="KW-0479">Metal-binding</keyword>
<dbReference type="InterPro" id="IPR050597">
    <property type="entry name" value="Cytochrome_c_Oxidase_Subunit"/>
</dbReference>
<dbReference type="PANTHER" id="PTHR33751">
    <property type="entry name" value="CBB3-TYPE CYTOCHROME C OXIDASE SUBUNIT FIXP"/>
    <property type="match status" value="1"/>
</dbReference>